<dbReference type="Proteomes" id="UP000005139">
    <property type="component" value="Unassembled WGS sequence"/>
</dbReference>
<evidence type="ECO:0000313" key="2">
    <source>
        <dbReference type="Proteomes" id="UP000005139"/>
    </source>
</evidence>
<reference evidence="1 2" key="1">
    <citation type="submission" date="2007-01" db="EMBL/GenBank/DDBJ databases">
        <title>Annotation of the draft genome assembly of Thermosinus carboxydivorans Nor1.</title>
        <authorList>
            <consortium name="US DOE Joint Genome Institute (JGI-ORNL)"/>
            <person name="Larimer F."/>
            <person name="Land M."/>
            <person name="Hauser L."/>
        </authorList>
    </citation>
    <scope>NUCLEOTIDE SEQUENCE [LARGE SCALE GENOMIC DNA]</scope>
    <source>
        <strain evidence="1 2">Nor1</strain>
    </source>
</reference>
<dbReference type="eggNOG" id="COG3935">
    <property type="taxonomic scope" value="Bacteria"/>
</dbReference>
<name>A1HTM9_9FIRM</name>
<sequence length="122" mass="13414">MNYIAQINAFFDRLPSRPLSVHAVAMWCYLTHLANRAGWPRDGVVVREDTLRGVLGIGHGTFCRARAELAAAGLIAVLHGTGNRPPRYVLADLTQQAQKVATVNKDIHSQSLRDRLQSSLPS</sequence>
<gene>
    <name evidence="1" type="ORF">TcarDRAFT_0337</name>
</gene>
<dbReference type="OrthoDB" id="1047417at2"/>
<evidence type="ECO:0008006" key="3">
    <source>
        <dbReference type="Google" id="ProtNLM"/>
    </source>
</evidence>
<dbReference type="RefSeq" id="WP_007290383.1">
    <property type="nucleotide sequence ID" value="NZ_AAWL01000026.1"/>
</dbReference>
<reference evidence="1 2" key="2">
    <citation type="submission" date="2007-01" db="EMBL/GenBank/DDBJ databases">
        <title>Sequencing of the draft genome and assembly of Thermosinus carboxydivorans Nor1.</title>
        <authorList>
            <consortium name="US DOE Joint Genome Institute (JGI-PGF)"/>
            <person name="Copeland A."/>
            <person name="Lucas S."/>
            <person name="Lapidus A."/>
            <person name="Barry K."/>
            <person name="Glavina del Rio T."/>
            <person name="Dalin E."/>
            <person name="Tice H."/>
            <person name="Bruce D."/>
            <person name="Pitluck S."/>
            <person name="Richardson P."/>
        </authorList>
    </citation>
    <scope>NUCLEOTIDE SEQUENCE [LARGE SCALE GENOMIC DNA]</scope>
    <source>
        <strain evidence="1 2">Nor1</strain>
    </source>
</reference>
<dbReference type="AlphaFoldDB" id="A1HTM9"/>
<keyword evidence="2" id="KW-1185">Reference proteome</keyword>
<accession>A1HTM9</accession>
<organism evidence="1 2">
    <name type="scientific">Thermosinus carboxydivorans Nor1</name>
    <dbReference type="NCBI Taxonomy" id="401526"/>
    <lineage>
        <taxon>Bacteria</taxon>
        <taxon>Bacillati</taxon>
        <taxon>Bacillota</taxon>
        <taxon>Negativicutes</taxon>
        <taxon>Selenomonadales</taxon>
        <taxon>Sporomusaceae</taxon>
        <taxon>Thermosinus</taxon>
    </lineage>
</organism>
<dbReference type="EMBL" id="AAWL01000026">
    <property type="protein sequence ID" value="EAX46643.1"/>
    <property type="molecule type" value="Genomic_DNA"/>
</dbReference>
<proteinExistence type="predicted"/>
<protein>
    <recommendedName>
        <fullName evidence="3">Helix-turn-helix domain-containing protein</fullName>
    </recommendedName>
</protein>
<evidence type="ECO:0000313" key="1">
    <source>
        <dbReference type="EMBL" id="EAX46643.1"/>
    </source>
</evidence>
<comment type="caution">
    <text evidence="1">The sequence shown here is derived from an EMBL/GenBank/DDBJ whole genome shotgun (WGS) entry which is preliminary data.</text>
</comment>